<keyword evidence="1" id="KW-0677">Repeat</keyword>
<dbReference type="Pfam" id="PF19127">
    <property type="entry name" value="Choline_bind_3"/>
    <property type="match status" value="1"/>
</dbReference>
<sequence length="477" mass="53688">MKRWMVAIGAGLWISALAPGLSVTAQAEWVEEDGESYFLDSSGNRVKSDWRTRDGISYYLDSEGNVATDTWIQNTYYVDAQGAMVKDSWVEEDGESGLKEAGWYYLGQNGKVEKDTWKTIENFRYSFDSDGKMRTGWHYEDGEVYYLGDPDEGFARTGWQFLEYSERNRPAEGKISRKLPEGDARGRWFYFQKNGKAKRSPEGSYEAETIDGRRYYFDANGMMCTGWLAVRDQVEPGDAVGISRFVYLGGRDEGVVRRQWMELTEHPWNSDSRSALTVSSGEYEGPEEGVTCRYYFKSDGTPAFLPKDAASLKQAVTEIDGESYLFDPYGCLQTGLVRVGESTGYFGPEGSDGAMRYGRVENVTDRLDRSFTCYFSTTGSDKGQGFTGEKDGALYWRGIMVTAKEGTEVQPFLVNGTVYLVNEAGRVQTNEKAYSSEGKYAYRIEDGTVYKTDEEGEKTEEVKTGKSLPAVSFAYVY</sequence>
<evidence type="ECO:0000256" key="1">
    <source>
        <dbReference type="ARBA" id="ARBA00022737"/>
    </source>
</evidence>
<evidence type="ECO:0000313" key="3">
    <source>
        <dbReference type="EMBL" id="HJC05516.1"/>
    </source>
</evidence>
<keyword evidence="2" id="KW-0732">Signal</keyword>
<dbReference type="InterPro" id="IPR018337">
    <property type="entry name" value="Cell_wall/Cho-bd_repeat"/>
</dbReference>
<dbReference type="AlphaFoldDB" id="A0A9D2N0T8"/>
<dbReference type="Proteomes" id="UP000823910">
    <property type="component" value="Unassembled WGS sequence"/>
</dbReference>
<reference evidence="3" key="2">
    <citation type="submission" date="2021-04" db="EMBL/GenBank/DDBJ databases">
        <authorList>
            <person name="Gilroy R."/>
        </authorList>
    </citation>
    <scope>NUCLEOTIDE SEQUENCE</scope>
    <source>
        <strain evidence="3">CHK180-15479</strain>
    </source>
</reference>
<evidence type="ECO:0000313" key="4">
    <source>
        <dbReference type="Proteomes" id="UP000823910"/>
    </source>
</evidence>
<feature type="signal peptide" evidence="2">
    <location>
        <begin position="1"/>
        <end position="27"/>
    </location>
</feature>
<dbReference type="Pfam" id="PF01473">
    <property type="entry name" value="Choline_bind_1"/>
    <property type="match status" value="1"/>
</dbReference>
<proteinExistence type="predicted"/>
<accession>A0A9D2N0T8</accession>
<dbReference type="Pfam" id="PF19085">
    <property type="entry name" value="Choline_bind_2"/>
    <property type="match status" value="1"/>
</dbReference>
<dbReference type="EMBL" id="DWWT01000020">
    <property type="protein sequence ID" value="HJC05516.1"/>
    <property type="molecule type" value="Genomic_DNA"/>
</dbReference>
<gene>
    <name evidence="3" type="ORF">H9704_05100</name>
</gene>
<name>A0A9D2N0T8_9FIRM</name>
<evidence type="ECO:0000256" key="2">
    <source>
        <dbReference type="SAM" id="SignalP"/>
    </source>
</evidence>
<comment type="caution">
    <text evidence="3">The sequence shown here is derived from an EMBL/GenBank/DDBJ whole genome shotgun (WGS) entry which is preliminary data.</text>
</comment>
<reference evidence="3" key="1">
    <citation type="journal article" date="2021" name="PeerJ">
        <title>Extensive microbial diversity within the chicken gut microbiome revealed by metagenomics and culture.</title>
        <authorList>
            <person name="Gilroy R."/>
            <person name="Ravi A."/>
            <person name="Getino M."/>
            <person name="Pursley I."/>
            <person name="Horton D.L."/>
            <person name="Alikhan N.F."/>
            <person name="Baker D."/>
            <person name="Gharbi K."/>
            <person name="Hall N."/>
            <person name="Watson M."/>
            <person name="Adriaenssens E.M."/>
            <person name="Foster-Nyarko E."/>
            <person name="Jarju S."/>
            <person name="Secka A."/>
            <person name="Antonio M."/>
            <person name="Oren A."/>
            <person name="Chaudhuri R.R."/>
            <person name="La Ragione R."/>
            <person name="Hildebrand F."/>
            <person name="Pallen M.J."/>
        </authorList>
    </citation>
    <scope>NUCLEOTIDE SEQUENCE</scope>
    <source>
        <strain evidence="3">CHK180-15479</strain>
    </source>
</reference>
<dbReference type="SUPFAM" id="SSF69360">
    <property type="entry name" value="Cell wall binding repeat"/>
    <property type="match status" value="2"/>
</dbReference>
<dbReference type="Gene3D" id="2.10.270.10">
    <property type="entry name" value="Cholin Binding"/>
    <property type="match status" value="4"/>
</dbReference>
<feature type="chain" id="PRO_5039335845" evidence="2">
    <location>
        <begin position="28"/>
        <end position="477"/>
    </location>
</feature>
<organism evidence="3 4">
    <name type="scientific">Candidatus Enterocloster excrementipullorum</name>
    <dbReference type="NCBI Taxonomy" id="2838559"/>
    <lineage>
        <taxon>Bacteria</taxon>
        <taxon>Bacillati</taxon>
        <taxon>Bacillota</taxon>
        <taxon>Clostridia</taxon>
        <taxon>Lachnospirales</taxon>
        <taxon>Lachnospiraceae</taxon>
        <taxon>Enterocloster</taxon>
    </lineage>
</organism>
<protein>
    <submittedName>
        <fullName evidence="3">Cell wall-binding protein</fullName>
    </submittedName>
</protein>